<dbReference type="GO" id="GO:0008236">
    <property type="term" value="F:serine-type peptidase activity"/>
    <property type="evidence" value="ECO:0007669"/>
    <property type="project" value="UniProtKB-KW"/>
</dbReference>
<dbReference type="InterPro" id="IPR002142">
    <property type="entry name" value="Peptidase_S49"/>
</dbReference>
<evidence type="ECO:0000256" key="3">
    <source>
        <dbReference type="ARBA" id="ARBA00022801"/>
    </source>
</evidence>
<dbReference type="EMBL" id="JAMWBK010000010">
    <property type="protein sequence ID" value="KAJ8901717.1"/>
    <property type="molecule type" value="Genomic_DNA"/>
</dbReference>
<comment type="similarity">
    <text evidence="1">Belongs to the peptidase S49 family.</text>
</comment>
<dbReference type="SUPFAM" id="SSF52096">
    <property type="entry name" value="ClpP/crotonase"/>
    <property type="match status" value="2"/>
</dbReference>
<proteinExistence type="inferred from homology"/>
<dbReference type="Gene3D" id="3.40.1750.10">
    <property type="entry name" value="peptide peptidase (sppa) like domain"/>
    <property type="match status" value="1"/>
</dbReference>
<sequence>MNCFVPALAGSSPGVNSQRGRAVSCGVVRPRVEFRHSGRVRMAASVLDIETEVESPEGVEVKEELVFEPVKNPLRKLLRSTRFFFAIRGRVKKGSVLCMTVSGALPDQRPMTSLFSQPPESPSLPELTTNLIHAAHDPRISAVYLKIEPLACGYAKLEEVRRHMEFFRQSGKKLVAYTQLGGVKEYFLSLSADEVFVPPEAILSLRGFNAAGTFVRGVLEKIGVEPQVQRIGEYKSAGDQLARTSMSEAQREVLNSIMEQQYDRFIHDVAKVRKKSEDDVKAILDAAPQLMEEYKEGGWVTDIMYESTLVDKLKEEFNKGRTTEAKLKRPLRSVGWRKYTRVRAKTLALQGKSCIAVIRACGAITLGKNGSNPVTGGTCGSDSFIETVRTAIDSDFVKAVVIRVDSPGGVSLAADVMWNELKALAKKKPVIASMADVAASGGYYLAMACDTIVAEELTLTGSIGVVSAKLSLKDLFDRIGFVRENISIGKYAELEVDNRPFTEAEEDYFAQGAQYAYKSFVSKAAESRGMTYDEMNKLARGRVWTGLQAKERGLVDEIGGLNLAINLAKEKANIKDAGRIVELRSRRGFGGLLGLFRSSTANPAGVAAMSLGELGKPEMLLMTDYDGSDVNPVQRHLAGRVFNSAVNFLDIQSLRQLLSMTFRS</sequence>
<dbReference type="Pfam" id="PF01343">
    <property type="entry name" value="Peptidase_S49"/>
    <property type="match status" value="2"/>
</dbReference>
<accession>A0AAV8UKK4</accession>
<dbReference type="AlphaFoldDB" id="A0AAV8UKK4"/>
<dbReference type="Gene3D" id="3.90.226.10">
    <property type="entry name" value="2-enoyl-CoA Hydratase, Chain A, domain 1"/>
    <property type="match status" value="3"/>
</dbReference>
<name>A0AAV8UKK4_9RHOD</name>
<keyword evidence="7" id="KW-1185">Reference proteome</keyword>
<dbReference type="PANTHER" id="PTHR33209:SF1">
    <property type="entry name" value="PEPTIDASE S49 DOMAIN-CONTAINING PROTEIN"/>
    <property type="match status" value="1"/>
</dbReference>
<dbReference type="InterPro" id="IPR004635">
    <property type="entry name" value="Pept_S49_SppA"/>
</dbReference>
<comment type="caution">
    <text evidence="6">The sequence shown here is derived from an EMBL/GenBank/DDBJ whole genome shotgun (WGS) entry which is preliminary data.</text>
</comment>
<keyword evidence="3" id="KW-0378">Hydrolase</keyword>
<evidence type="ECO:0000259" key="5">
    <source>
        <dbReference type="Pfam" id="PF01343"/>
    </source>
</evidence>
<organism evidence="6 7">
    <name type="scientific">Rhodosorus marinus</name>
    <dbReference type="NCBI Taxonomy" id="101924"/>
    <lineage>
        <taxon>Eukaryota</taxon>
        <taxon>Rhodophyta</taxon>
        <taxon>Stylonematophyceae</taxon>
        <taxon>Stylonematales</taxon>
        <taxon>Stylonemataceae</taxon>
        <taxon>Rhodosorus</taxon>
    </lineage>
</organism>
<protein>
    <recommendedName>
        <fullName evidence="5">Peptidase S49 domain-containing protein</fullName>
    </recommendedName>
</protein>
<dbReference type="CDD" id="cd07023">
    <property type="entry name" value="S49_Sppa_N_C"/>
    <property type="match status" value="1"/>
</dbReference>
<keyword evidence="2" id="KW-0645">Protease</keyword>
<evidence type="ECO:0000256" key="2">
    <source>
        <dbReference type="ARBA" id="ARBA00022670"/>
    </source>
</evidence>
<dbReference type="PANTHER" id="PTHR33209">
    <property type="entry name" value="PROTEASE 4"/>
    <property type="match status" value="1"/>
</dbReference>
<feature type="domain" description="Peptidase S49" evidence="5">
    <location>
        <begin position="167"/>
        <end position="316"/>
    </location>
</feature>
<dbReference type="InterPro" id="IPR047272">
    <property type="entry name" value="S49_SppA_C"/>
</dbReference>
<reference evidence="6 7" key="1">
    <citation type="journal article" date="2023" name="Nat. Commun.">
        <title>Origin of minicircular mitochondrial genomes in red algae.</title>
        <authorList>
            <person name="Lee Y."/>
            <person name="Cho C.H."/>
            <person name="Lee Y.M."/>
            <person name="Park S.I."/>
            <person name="Yang J.H."/>
            <person name="West J.A."/>
            <person name="Bhattacharya D."/>
            <person name="Yoon H.S."/>
        </authorList>
    </citation>
    <scope>NUCLEOTIDE SEQUENCE [LARGE SCALE GENOMIC DNA]</scope>
    <source>
        <strain evidence="6 7">CCMP1338</strain>
        <tissue evidence="6">Whole cell</tissue>
    </source>
</reference>
<evidence type="ECO:0000313" key="6">
    <source>
        <dbReference type="EMBL" id="KAJ8901717.1"/>
    </source>
</evidence>
<gene>
    <name evidence="6" type="ORF">NDN08_003923</name>
</gene>
<dbReference type="Proteomes" id="UP001157974">
    <property type="component" value="Unassembled WGS sequence"/>
</dbReference>
<evidence type="ECO:0000256" key="1">
    <source>
        <dbReference type="ARBA" id="ARBA00008683"/>
    </source>
</evidence>
<dbReference type="GO" id="GO:0006508">
    <property type="term" value="P:proteolysis"/>
    <property type="evidence" value="ECO:0007669"/>
    <property type="project" value="UniProtKB-KW"/>
</dbReference>
<evidence type="ECO:0000256" key="4">
    <source>
        <dbReference type="ARBA" id="ARBA00022825"/>
    </source>
</evidence>
<evidence type="ECO:0000313" key="7">
    <source>
        <dbReference type="Proteomes" id="UP001157974"/>
    </source>
</evidence>
<dbReference type="NCBIfam" id="TIGR00706">
    <property type="entry name" value="SppA_dom"/>
    <property type="match status" value="1"/>
</dbReference>
<feature type="domain" description="Peptidase S49" evidence="5">
    <location>
        <begin position="423"/>
        <end position="575"/>
    </location>
</feature>
<dbReference type="InterPro" id="IPR047217">
    <property type="entry name" value="S49_SppA_67K_type_N"/>
</dbReference>
<keyword evidence="4" id="KW-0720">Serine protease</keyword>
<dbReference type="InterPro" id="IPR029045">
    <property type="entry name" value="ClpP/crotonase-like_dom_sf"/>
</dbReference>
<dbReference type="CDD" id="cd07018">
    <property type="entry name" value="S49_SppA_67K_type"/>
    <property type="match status" value="1"/>
</dbReference>